<organism evidence="9 10">
    <name type="scientific">Hevea brasiliensis</name>
    <name type="common">Para rubber tree</name>
    <name type="synonym">Siphonia brasiliensis</name>
    <dbReference type="NCBI Taxonomy" id="3981"/>
    <lineage>
        <taxon>Eukaryota</taxon>
        <taxon>Viridiplantae</taxon>
        <taxon>Streptophyta</taxon>
        <taxon>Embryophyta</taxon>
        <taxon>Tracheophyta</taxon>
        <taxon>Spermatophyta</taxon>
        <taxon>Magnoliopsida</taxon>
        <taxon>eudicotyledons</taxon>
        <taxon>Gunneridae</taxon>
        <taxon>Pentapetalae</taxon>
        <taxon>rosids</taxon>
        <taxon>fabids</taxon>
        <taxon>Malpighiales</taxon>
        <taxon>Euphorbiaceae</taxon>
        <taxon>Crotonoideae</taxon>
        <taxon>Micrandreae</taxon>
        <taxon>Hevea</taxon>
    </lineage>
</organism>
<dbReference type="AlphaFoldDB" id="A0A6A6L328"/>
<dbReference type="SUPFAM" id="SSF53098">
    <property type="entry name" value="Ribonuclease H-like"/>
    <property type="match status" value="1"/>
</dbReference>
<name>A0A6A6L328_HEVBR</name>
<dbReference type="InterPro" id="IPR008906">
    <property type="entry name" value="HATC_C_dom"/>
</dbReference>
<keyword evidence="2" id="KW-0964">Secreted</keyword>
<comment type="caution">
    <text evidence="9">The sequence shown here is derived from an EMBL/GenBank/DDBJ whole genome shotgun (WGS) entry which is preliminary data.</text>
</comment>
<dbReference type="InterPro" id="IPR032675">
    <property type="entry name" value="LRR_dom_sf"/>
</dbReference>
<accession>A0A6A6L328</accession>
<dbReference type="GO" id="GO:0005576">
    <property type="term" value="C:extracellular region"/>
    <property type="evidence" value="ECO:0007669"/>
    <property type="project" value="UniProtKB-SubCell"/>
</dbReference>
<dbReference type="InterPro" id="IPR001611">
    <property type="entry name" value="Leu-rich_rpt"/>
</dbReference>
<evidence type="ECO:0000256" key="5">
    <source>
        <dbReference type="ARBA" id="ARBA00022737"/>
    </source>
</evidence>
<evidence type="ECO:0000313" key="9">
    <source>
        <dbReference type="EMBL" id="KAF2294658.1"/>
    </source>
</evidence>
<feature type="signal peptide" evidence="7">
    <location>
        <begin position="1"/>
        <end position="27"/>
    </location>
</feature>
<feature type="region of interest" description="Disordered" evidence="6">
    <location>
        <begin position="537"/>
        <end position="557"/>
    </location>
</feature>
<feature type="domain" description="HAT C-terminal dimerisation" evidence="8">
    <location>
        <begin position="419"/>
        <end position="484"/>
    </location>
</feature>
<dbReference type="InterPro" id="IPR012337">
    <property type="entry name" value="RNaseH-like_sf"/>
</dbReference>
<dbReference type="InterPro" id="IPR051582">
    <property type="entry name" value="LRR_extensin-like_regulator"/>
</dbReference>
<comment type="subcellular location">
    <subcellularLocation>
        <location evidence="1">Secreted</location>
    </subcellularLocation>
</comment>
<gene>
    <name evidence="9" type="ORF">GH714_014528</name>
</gene>
<protein>
    <recommendedName>
        <fullName evidence="8">HAT C-terminal dimerisation domain-containing protein</fullName>
    </recommendedName>
</protein>
<keyword evidence="3" id="KW-0433">Leucine-rich repeat</keyword>
<keyword evidence="5" id="KW-0677">Repeat</keyword>
<keyword evidence="10" id="KW-1185">Reference proteome</keyword>
<dbReference type="Pfam" id="PF05699">
    <property type="entry name" value="Dimer_Tnp_hAT"/>
    <property type="match status" value="1"/>
</dbReference>
<evidence type="ECO:0000256" key="6">
    <source>
        <dbReference type="SAM" id="MobiDB-lite"/>
    </source>
</evidence>
<dbReference type="PANTHER" id="PTHR32093">
    <property type="entry name" value="LEUCINE-RICH REPEAT EXTENSIN-LIKE PROTEIN 3-RELATED"/>
    <property type="match status" value="1"/>
</dbReference>
<proteinExistence type="predicted"/>
<dbReference type="PANTHER" id="PTHR32093:SF128">
    <property type="entry name" value="LEUCINE-RICH REPEAT-CONTAINING N-TERMINAL PLANT-TYPE DOMAIN-CONTAINING PROTEIN"/>
    <property type="match status" value="1"/>
</dbReference>
<feature type="chain" id="PRO_5025535228" description="HAT C-terminal dimerisation domain-containing protein" evidence="7">
    <location>
        <begin position="28"/>
        <end position="557"/>
    </location>
</feature>
<keyword evidence="4 7" id="KW-0732">Signal</keyword>
<evidence type="ECO:0000259" key="8">
    <source>
        <dbReference type="Pfam" id="PF05699"/>
    </source>
</evidence>
<evidence type="ECO:0000256" key="1">
    <source>
        <dbReference type="ARBA" id="ARBA00004613"/>
    </source>
</evidence>
<evidence type="ECO:0000256" key="3">
    <source>
        <dbReference type="ARBA" id="ARBA00022614"/>
    </source>
</evidence>
<dbReference type="SUPFAM" id="SSF52058">
    <property type="entry name" value="L domain-like"/>
    <property type="match status" value="1"/>
</dbReference>
<dbReference type="EMBL" id="JAAGAX010000013">
    <property type="protein sequence ID" value="KAF2294658.1"/>
    <property type="molecule type" value="Genomic_DNA"/>
</dbReference>
<evidence type="ECO:0000256" key="2">
    <source>
        <dbReference type="ARBA" id="ARBA00022525"/>
    </source>
</evidence>
<dbReference type="Proteomes" id="UP000467840">
    <property type="component" value="Chromosome 7"/>
</dbReference>
<evidence type="ECO:0000256" key="7">
    <source>
        <dbReference type="SAM" id="SignalP"/>
    </source>
</evidence>
<dbReference type="Gene3D" id="3.80.10.10">
    <property type="entry name" value="Ribonuclease Inhibitor"/>
    <property type="match status" value="3"/>
</dbReference>
<sequence>MGIVSLSTKTLINTSLLFFPCFLGVICTSPPSPSLLASPPLVTKALTFLDRRLESVYPIIQIFKSIVTSDPLNVTQTWVGPDICNYTGFYCDHPPDNLSATALAAIDFNGFQLSAPSLDGFIDQLPDLAIFHANSNNFTGSISPKIASLPYFYELDLSNNNFSGNFPMAILGISSLSFLDIRFNSFTGSVPPQIFDQRLDVLFLNNNNFMQKLPDALGSTPALYLTLANNKFTGPIPRTIFNVSSTLAEILLLNNQLTGCIPYELGLLREVVLFDASNNLLTGPLPCSLGCLAKIEQLNLAGNLLYGQVPEALCALGNLANLSLSGNYFTWLGPLCRKLVKSRVLDIRKNCIHDLPEQRGRRVPPHMDGEVSTERIKCFRRIFSNEDERIRANDEFANFSLKSGPFADPDSIGSMYVTDPRKWWACFGSNAPLLQRLAFKVLGQPTSSSCCERNWSIYSFIHSCRRNKLTPKRAEDLVFIHNNLRLLSRNSSQYYDEKTKLWDVGGDQFGSMEDVGVLEFANLSLDEPELESVLFDENATTSMEKENEKDSEVEEML</sequence>
<dbReference type="Pfam" id="PF00560">
    <property type="entry name" value="LRR_1"/>
    <property type="match status" value="1"/>
</dbReference>
<dbReference type="GO" id="GO:0046983">
    <property type="term" value="F:protein dimerization activity"/>
    <property type="evidence" value="ECO:0007669"/>
    <property type="project" value="InterPro"/>
</dbReference>
<evidence type="ECO:0000313" key="10">
    <source>
        <dbReference type="Proteomes" id="UP000467840"/>
    </source>
</evidence>
<reference evidence="9 10" key="1">
    <citation type="journal article" date="2020" name="Mol. Plant">
        <title>The Chromosome-Based Rubber Tree Genome Provides New Insights into Spurge Genome Evolution and Rubber Biosynthesis.</title>
        <authorList>
            <person name="Liu J."/>
            <person name="Shi C."/>
            <person name="Shi C.C."/>
            <person name="Li W."/>
            <person name="Zhang Q.J."/>
            <person name="Zhang Y."/>
            <person name="Li K."/>
            <person name="Lu H.F."/>
            <person name="Shi C."/>
            <person name="Zhu S.T."/>
            <person name="Xiao Z.Y."/>
            <person name="Nan H."/>
            <person name="Yue Y."/>
            <person name="Zhu X.G."/>
            <person name="Wu Y."/>
            <person name="Hong X.N."/>
            <person name="Fan G.Y."/>
            <person name="Tong Y."/>
            <person name="Zhang D."/>
            <person name="Mao C.L."/>
            <person name="Liu Y.L."/>
            <person name="Hao S.J."/>
            <person name="Liu W.Q."/>
            <person name="Lv M.Q."/>
            <person name="Zhang H.B."/>
            <person name="Liu Y."/>
            <person name="Hu-Tang G.R."/>
            <person name="Wang J.P."/>
            <person name="Wang J.H."/>
            <person name="Sun Y.H."/>
            <person name="Ni S.B."/>
            <person name="Chen W.B."/>
            <person name="Zhang X.C."/>
            <person name="Jiao Y.N."/>
            <person name="Eichler E.E."/>
            <person name="Li G.H."/>
            <person name="Liu X."/>
            <person name="Gao L.Z."/>
        </authorList>
    </citation>
    <scope>NUCLEOTIDE SEQUENCE [LARGE SCALE GENOMIC DNA]</scope>
    <source>
        <strain evidence="10">cv. GT1</strain>
        <tissue evidence="9">Leaf</tissue>
    </source>
</reference>
<evidence type="ECO:0000256" key="4">
    <source>
        <dbReference type="ARBA" id="ARBA00022729"/>
    </source>
</evidence>